<organism evidence="1 2">
    <name type="scientific">Staphylococcus coagulans</name>
    <dbReference type="NCBI Taxonomy" id="74706"/>
    <lineage>
        <taxon>Bacteria</taxon>
        <taxon>Bacillati</taxon>
        <taxon>Bacillota</taxon>
        <taxon>Bacilli</taxon>
        <taxon>Bacillales</taxon>
        <taxon>Staphylococcaceae</taxon>
        <taxon>Staphylococcus</taxon>
    </lineage>
</organism>
<accession>A0ABU1F1U7</accession>
<reference evidence="1 2" key="1">
    <citation type="submission" date="2023-08" db="EMBL/GenBank/DDBJ databases">
        <title>Whole genome sequencing of Staphylococcus coagulans NN-2474.</title>
        <authorList>
            <person name="Kropotov V.S."/>
            <person name="Boriskina E.V."/>
            <person name="Gordinskaya N.A."/>
            <person name="Shkurkina I.S."/>
            <person name="Kryazhev D.V."/>
            <person name="Alekseeva A.E."/>
            <person name="Makhova M.A."/>
        </authorList>
    </citation>
    <scope>NUCLEOTIDE SEQUENCE [LARGE SCALE GENOMIC DNA]</scope>
    <source>
        <strain evidence="1 2">NN-2474</strain>
    </source>
</reference>
<comment type="caution">
    <text evidence="1">The sequence shown here is derived from an EMBL/GenBank/DDBJ whole genome shotgun (WGS) entry which is preliminary data.</text>
</comment>
<protein>
    <submittedName>
        <fullName evidence="1">DNA polymerase III subunit gamma/tau</fullName>
    </submittedName>
</protein>
<sequence length="166" mass="18929">QKSSKKPARGIQKSKNAFSMQQIAKVLDKANKADIKLLKDHWQEVIDHAKNNDKKSLVSLLQNSEPVAASEDHVLVKFEEEIHCEIVNKDDEKRSSIESVVCNIVNKNVKVVGVPSDQWQRVRTEYLQNRKNEGDDMPKQQAQQTDIAQKAKDLFGEETVHVIDEE</sequence>
<feature type="non-terminal residue" evidence="1">
    <location>
        <position position="1"/>
    </location>
</feature>
<dbReference type="Proteomes" id="UP001255050">
    <property type="component" value="Unassembled WGS sequence"/>
</dbReference>
<dbReference type="EMBL" id="JAVJGV010000364">
    <property type="protein sequence ID" value="MDR5604354.1"/>
    <property type="molecule type" value="Genomic_DNA"/>
</dbReference>
<keyword evidence="2" id="KW-1185">Reference proteome</keyword>
<gene>
    <name evidence="1" type="ORF">RCO12_13255</name>
</gene>
<evidence type="ECO:0000313" key="2">
    <source>
        <dbReference type="Proteomes" id="UP001255050"/>
    </source>
</evidence>
<evidence type="ECO:0000313" key="1">
    <source>
        <dbReference type="EMBL" id="MDR5604354.1"/>
    </source>
</evidence>
<name>A0ABU1F1U7_9STAP</name>
<proteinExistence type="predicted"/>